<accession>A0A0F9WVZ0</accession>
<feature type="transmembrane region" description="Helical" evidence="2">
    <location>
        <begin position="117"/>
        <end position="140"/>
    </location>
</feature>
<dbReference type="EMBL" id="JOKZ01000789">
    <property type="protein sequence ID" value="KKO96639.1"/>
    <property type="molecule type" value="Genomic_DNA"/>
</dbReference>
<feature type="transmembrane region" description="Helical" evidence="2">
    <location>
        <begin position="90"/>
        <end position="111"/>
    </location>
</feature>
<comment type="caution">
    <text evidence="3">The sequence shown here is derived from an EMBL/GenBank/DDBJ whole genome shotgun (WGS) entry which is preliminary data.</text>
</comment>
<keyword evidence="2" id="KW-0812">Transmembrane</keyword>
<evidence type="ECO:0000313" key="4">
    <source>
        <dbReference type="Proteomes" id="UP000034112"/>
    </source>
</evidence>
<dbReference type="OMA" id="QNTAYHS"/>
<feature type="region of interest" description="Disordered" evidence="1">
    <location>
        <begin position="201"/>
        <end position="223"/>
    </location>
</feature>
<feature type="transmembrane region" description="Helical" evidence="2">
    <location>
        <begin position="53"/>
        <end position="78"/>
    </location>
</feature>
<reference evidence="4" key="1">
    <citation type="journal article" date="2015" name="Genome Announc.">
        <title>Draft whole-genome sequence of the biocontrol agent Trichoderma harzianum T6776.</title>
        <authorList>
            <person name="Baroncelli R."/>
            <person name="Piaggeschi G."/>
            <person name="Fiorini L."/>
            <person name="Bertolini E."/>
            <person name="Zapparata A."/>
            <person name="Pe M.E."/>
            <person name="Sarrocco S."/>
            <person name="Vannacci G."/>
        </authorList>
    </citation>
    <scope>NUCLEOTIDE SEQUENCE [LARGE SCALE GENOMIC DNA]</scope>
    <source>
        <strain evidence="4">T6776</strain>
    </source>
</reference>
<dbReference type="AlphaFoldDB" id="A0A0F9WVZ0"/>
<dbReference type="OrthoDB" id="5039251at2759"/>
<proteinExistence type="predicted"/>
<evidence type="ECO:0000256" key="1">
    <source>
        <dbReference type="SAM" id="MobiDB-lite"/>
    </source>
</evidence>
<dbReference type="Proteomes" id="UP000034112">
    <property type="component" value="Unassembled WGS sequence"/>
</dbReference>
<organism evidence="3 4">
    <name type="scientific">Trichoderma harzianum</name>
    <name type="common">Hypocrea lixii</name>
    <dbReference type="NCBI Taxonomy" id="5544"/>
    <lineage>
        <taxon>Eukaryota</taxon>
        <taxon>Fungi</taxon>
        <taxon>Dikarya</taxon>
        <taxon>Ascomycota</taxon>
        <taxon>Pezizomycotina</taxon>
        <taxon>Sordariomycetes</taxon>
        <taxon>Hypocreomycetidae</taxon>
        <taxon>Hypocreales</taxon>
        <taxon>Hypocreaceae</taxon>
        <taxon>Trichoderma</taxon>
    </lineage>
</organism>
<sequence length="223" mass="24895">MSHAPVGNSPFLKRVLVPFWVIRILIMVVEVAIYAFGIGIIVSNKERIDQRVFTGSLAVFAVMEGILVICLLLDIVCIIKRARRTLSPKFFFATNLIQTTIFVVLFVLSMLGGQTVLSLILNIAIVLSFIGLLVYASIIFHQDRKGTLRGSYTPAAQFAESTKLATSTHYDSSYKGAKSTEEKAFPTSAAYEPDRTRMDYDTPAHHSPNDVHQTNRQEAYEYV</sequence>
<evidence type="ECO:0000256" key="2">
    <source>
        <dbReference type="SAM" id="Phobius"/>
    </source>
</evidence>
<name>A0A0F9WVZ0_TRIHA</name>
<gene>
    <name evidence="3" type="ORF">THAR02_11255</name>
</gene>
<evidence type="ECO:0000313" key="3">
    <source>
        <dbReference type="EMBL" id="KKO96639.1"/>
    </source>
</evidence>
<protein>
    <submittedName>
        <fullName evidence="3">Uncharacterized protein</fullName>
    </submittedName>
</protein>
<feature type="transmembrane region" description="Helical" evidence="2">
    <location>
        <begin position="20"/>
        <end position="41"/>
    </location>
</feature>
<keyword evidence="2" id="KW-0472">Membrane</keyword>
<keyword evidence="2" id="KW-1133">Transmembrane helix</keyword>